<dbReference type="Gene3D" id="2.40.160.90">
    <property type="match status" value="1"/>
</dbReference>
<evidence type="ECO:0000256" key="4">
    <source>
        <dbReference type="SAM" id="SignalP"/>
    </source>
</evidence>
<dbReference type="Proteomes" id="UP001595974">
    <property type="component" value="Unassembled WGS sequence"/>
</dbReference>
<feature type="coiled-coil region" evidence="2">
    <location>
        <begin position="326"/>
        <end position="363"/>
    </location>
</feature>
<dbReference type="RefSeq" id="WP_096450365.1">
    <property type="nucleotide sequence ID" value="NZ_JBHSOG010000044.1"/>
</dbReference>
<evidence type="ECO:0000256" key="1">
    <source>
        <dbReference type="ARBA" id="ARBA00004442"/>
    </source>
</evidence>
<organism evidence="6 7">
    <name type="scientific">Thauera sinica</name>
    <dbReference type="NCBI Taxonomy" id="2665146"/>
    <lineage>
        <taxon>Bacteria</taxon>
        <taxon>Pseudomonadati</taxon>
        <taxon>Pseudomonadota</taxon>
        <taxon>Betaproteobacteria</taxon>
        <taxon>Rhodocyclales</taxon>
        <taxon>Zoogloeaceae</taxon>
        <taxon>Thauera</taxon>
    </lineage>
</organism>
<evidence type="ECO:0000313" key="7">
    <source>
        <dbReference type="Proteomes" id="UP001595974"/>
    </source>
</evidence>
<dbReference type="Pfam" id="PF01298">
    <property type="entry name" value="TbpB_B_D"/>
    <property type="match status" value="1"/>
</dbReference>
<proteinExistence type="predicted"/>
<dbReference type="InterPro" id="IPR011250">
    <property type="entry name" value="OMP/PagP_B-barrel"/>
</dbReference>
<keyword evidence="2" id="KW-0175">Coiled coil</keyword>
<sequence>MKLSKIAAMVLVGLHGVANNANSAPSGAVGDISVSGAKAEFKAGNKDYDSAVAAQVKTLSEGVKIAAESYSADAIKLQDAIRAQEKTVKELDQKQRKLFQQSNDPQLKSLVSLIPDAVKRNSDEMRGALRNLNELNSSLDKAISSSEKFAKWGKGLGAAADIASVYVDIKDYGQSRKTLVDNMTIVKNLVVAGTSYIPGYGLLISVTDLGVDLISDSLDQGLSIGRKWSLEEADRFRLLAVNAITEVRAEIEFEAKNGVALDTQQIHRIQLKHGIELFEKLSAEKPENRMFDGDVAVASHEESMAFARKLMDGFNLDVLSANSSKLAAAYSAINDYNSTMQELQRQEAEINALIARMEQSVEKLSTMTESLEKISLASWSLVPAKPATSSQPVSPAVSQDSASKKSADDVRRIENTLSGTSTNPGTVTGFDGFSVAYHEAPRRRDVVNMPIEIENATMKHPAAEVLPSPHYGRTAIRLDHAASASQFDYMSWGAWSGNLSYSEPDHQMKLTFGHFIVGRATMPSEMPKSGQASYSGQIIGQYVEAGVGHNDLGGTVNLTANFNTMKIGGGFTFRRGDGSNLITTQLPSSAGAIAGNRFHGDSLRSLDGTDVFGNVIGRFYGNAGKEIGGTVHLFAGNKTIAGIFGAKKQ</sequence>
<dbReference type="InterPro" id="IPR001677">
    <property type="entry name" value="TbpB_B_D"/>
</dbReference>
<evidence type="ECO:0000256" key="3">
    <source>
        <dbReference type="SAM" id="MobiDB-lite"/>
    </source>
</evidence>
<name>A0ABW1ASH6_9RHOO</name>
<comment type="subcellular location">
    <subcellularLocation>
        <location evidence="1">Cell outer membrane</location>
    </subcellularLocation>
</comment>
<feature type="signal peptide" evidence="4">
    <location>
        <begin position="1"/>
        <end position="23"/>
    </location>
</feature>
<reference evidence="7" key="1">
    <citation type="journal article" date="2019" name="Int. J. Syst. Evol. Microbiol.">
        <title>The Global Catalogue of Microorganisms (GCM) 10K type strain sequencing project: providing services to taxonomists for standard genome sequencing and annotation.</title>
        <authorList>
            <consortium name="The Broad Institute Genomics Platform"/>
            <consortium name="The Broad Institute Genome Sequencing Center for Infectious Disease"/>
            <person name="Wu L."/>
            <person name="Ma J."/>
        </authorList>
    </citation>
    <scope>NUCLEOTIDE SEQUENCE [LARGE SCALE GENOMIC DNA]</scope>
    <source>
        <strain evidence="7">SHR3</strain>
    </source>
</reference>
<dbReference type="EMBL" id="JBHSOG010000044">
    <property type="protein sequence ID" value="MFC5769946.1"/>
    <property type="molecule type" value="Genomic_DNA"/>
</dbReference>
<evidence type="ECO:0000256" key="2">
    <source>
        <dbReference type="SAM" id="Coils"/>
    </source>
</evidence>
<protein>
    <submittedName>
        <fullName evidence="6">Transferrin-binding protein-like solute binding protein</fullName>
    </submittedName>
</protein>
<feature type="domain" description="Transferrin-binding protein B C-lobe/N-lobe beta-barrel" evidence="5">
    <location>
        <begin position="526"/>
        <end position="648"/>
    </location>
</feature>
<feature type="region of interest" description="Disordered" evidence="3">
    <location>
        <begin position="385"/>
        <end position="409"/>
    </location>
</feature>
<dbReference type="SUPFAM" id="SSF56925">
    <property type="entry name" value="OMPA-like"/>
    <property type="match status" value="1"/>
</dbReference>
<evidence type="ECO:0000259" key="5">
    <source>
        <dbReference type="Pfam" id="PF01298"/>
    </source>
</evidence>
<feature type="compositionally biased region" description="Polar residues" evidence="3">
    <location>
        <begin position="387"/>
        <end position="399"/>
    </location>
</feature>
<evidence type="ECO:0000313" key="6">
    <source>
        <dbReference type="EMBL" id="MFC5769946.1"/>
    </source>
</evidence>
<accession>A0ABW1ASH6</accession>
<gene>
    <name evidence="6" type="ORF">ACFPTN_11230</name>
</gene>
<feature type="coiled-coil region" evidence="2">
    <location>
        <begin position="74"/>
        <end position="101"/>
    </location>
</feature>
<comment type="caution">
    <text evidence="6">The sequence shown here is derived from an EMBL/GenBank/DDBJ whole genome shotgun (WGS) entry which is preliminary data.</text>
</comment>
<feature type="chain" id="PRO_5045103053" evidence="4">
    <location>
        <begin position="24"/>
        <end position="649"/>
    </location>
</feature>
<keyword evidence="7" id="KW-1185">Reference proteome</keyword>
<keyword evidence="4" id="KW-0732">Signal</keyword>